<name>A0A172YBD1_9GAMM</name>
<dbReference type="EMBL" id="CP015243">
    <property type="protein sequence ID" value="ANF56549.1"/>
    <property type="molecule type" value="Genomic_DNA"/>
</dbReference>
<dbReference type="Gene3D" id="2.60.120.380">
    <property type="match status" value="3"/>
</dbReference>
<gene>
    <name evidence="3" type="ORF">A5892_02920</name>
</gene>
<dbReference type="RefSeq" id="WP_064121527.1">
    <property type="nucleotide sequence ID" value="NZ_CP015243.1"/>
</dbReference>
<evidence type="ECO:0000256" key="1">
    <source>
        <dbReference type="SAM" id="MobiDB-lite"/>
    </source>
</evidence>
<organism evidence="3 4">
    <name type="scientific">Halotalea alkalilenta</name>
    <dbReference type="NCBI Taxonomy" id="376489"/>
    <lineage>
        <taxon>Bacteria</taxon>
        <taxon>Pseudomonadati</taxon>
        <taxon>Pseudomonadota</taxon>
        <taxon>Gammaproteobacteria</taxon>
        <taxon>Oceanospirillales</taxon>
        <taxon>Halomonadaceae</taxon>
        <taxon>Halotalea</taxon>
    </lineage>
</organism>
<keyword evidence="4" id="KW-1185">Reference proteome</keyword>
<reference evidence="3 4" key="1">
    <citation type="submission" date="2016-04" db="EMBL/GenBank/DDBJ databases">
        <title>Complete Genome Sequence of Halotalea alkalilenta IHB B 13600.</title>
        <authorList>
            <person name="Swarnkar M.K."/>
            <person name="Sharma A."/>
            <person name="Kaushal K."/>
            <person name="Soni R."/>
            <person name="Rana S."/>
            <person name="Singh A.K."/>
            <person name="Gulati A."/>
        </authorList>
    </citation>
    <scope>NUCLEOTIDE SEQUENCE [LARGE SCALE GENOMIC DNA]</scope>
    <source>
        <strain evidence="3 4">IHB B 13600</strain>
    </source>
</reference>
<protein>
    <recommendedName>
        <fullName evidence="5">Peptidase C-terminal archaeal/bacterial domain-containing protein</fullName>
    </recommendedName>
</protein>
<evidence type="ECO:0000313" key="3">
    <source>
        <dbReference type="EMBL" id="ANF56549.1"/>
    </source>
</evidence>
<proteinExistence type="predicted"/>
<dbReference type="AlphaFoldDB" id="A0A172YBD1"/>
<keyword evidence="2" id="KW-0732">Signal</keyword>
<dbReference type="STRING" id="376489.A5892_02920"/>
<dbReference type="Proteomes" id="UP000077875">
    <property type="component" value="Chromosome"/>
</dbReference>
<sequence>MKIDSNVHRAALLAAAVVALLSGCNQGASSTTTAKRLELGGSLQGEMTTQSPKNLNDGSRYAVADLKLDADTTVQVALSGALKGKLALFDPDGALLATSDTGCDCGGDEAGVSLAYRSTRAGDYQLAVSGVDQNDYGPFRLSSKTVDTRNDGALTLDQPVDGWLGKGQDVNEGGAENRYSFAIEQRGIYEFTLSSTDFDAFLALEGNGVSLEDDDGAGGRDARIVSLLEPGEYALVASAIDGDQGLYALVAQQKQLPEGSEINSGGPITLGGTLTSYYAGRPVEYEFTLEQRQRVTIDMRSSDIDSFLELSGNGVQLSDDDSGDAGNGQGDARIEASLDPGHYRLRARAYSTGAGLFTITSTVDEALPPGGGDIAVGEAVEVELAPGATDEYRLSITRAGSYTLMMSSSSIDSVLALSGNGVDASDDDSGGNSDARLEVELSPGDYLIEARAYSGEGGAYRLSIQ</sequence>
<evidence type="ECO:0000313" key="4">
    <source>
        <dbReference type="Proteomes" id="UP000077875"/>
    </source>
</evidence>
<dbReference type="KEGG" id="haa:A5892_02920"/>
<dbReference type="PROSITE" id="PS51257">
    <property type="entry name" value="PROKAR_LIPOPROTEIN"/>
    <property type="match status" value="1"/>
</dbReference>
<accession>A0A172YBD1</accession>
<feature type="signal peptide" evidence="2">
    <location>
        <begin position="1"/>
        <end position="27"/>
    </location>
</feature>
<evidence type="ECO:0008006" key="5">
    <source>
        <dbReference type="Google" id="ProtNLM"/>
    </source>
</evidence>
<feature type="chain" id="PRO_5008004547" description="Peptidase C-terminal archaeal/bacterial domain-containing protein" evidence="2">
    <location>
        <begin position="28"/>
        <end position="465"/>
    </location>
</feature>
<evidence type="ECO:0000256" key="2">
    <source>
        <dbReference type="SAM" id="SignalP"/>
    </source>
</evidence>
<feature type="region of interest" description="Disordered" evidence="1">
    <location>
        <begin position="313"/>
        <end position="337"/>
    </location>
</feature>